<dbReference type="Pfam" id="PF07969">
    <property type="entry name" value="Amidohydro_3"/>
    <property type="match status" value="2"/>
</dbReference>
<dbReference type="EMBL" id="JARPTC010000025">
    <property type="protein sequence ID" value="MDO7788835.1"/>
    <property type="molecule type" value="Genomic_DNA"/>
</dbReference>
<dbReference type="CDD" id="cd01297">
    <property type="entry name" value="D-aminoacylase"/>
    <property type="match status" value="1"/>
</dbReference>
<dbReference type="AlphaFoldDB" id="A0AAW7ZKJ8"/>
<reference evidence="2" key="2">
    <citation type="submission" date="2023-03" db="EMBL/GenBank/DDBJ databases">
        <authorList>
            <person name="Zhang Z."/>
        </authorList>
    </citation>
    <scope>NUCLEOTIDE SEQUENCE</scope>
    <source>
        <strain evidence="2">DSA</strain>
    </source>
</reference>
<dbReference type="InterPro" id="IPR011059">
    <property type="entry name" value="Metal-dep_hydrolase_composite"/>
</dbReference>
<dbReference type="PANTHER" id="PTHR11647:SF1">
    <property type="entry name" value="COLLAPSIN RESPONSE MEDIATOR PROTEIN"/>
    <property type="match status" value="1"/>
</dbReference>
<dbReference type="GO" id="GO:0005829">
    <property type="term" value="C:cytosol"/>
    <property type="evidence" value="ECO:0007669"/>
    <property type="project" value="TreeGrafter"/>
</dbReference>
<feature type="domain" description="Amidohydrolase 3" evidence="1">
    <location>
        <begin position="361"/>
        <end position="495"/>
    </location>
</feature>
<dbReference type="Gene3D" id="3.20.20.140">
    <property type="entry name" value="Metal-dependent hydrolases"/>
    <property type="match status" value="1"/>
</dbReference>
<dbReference type="GO" id="GO:0016811">
    <property type="term" value="F:hydrolase activity, acting on carbon-nitrogen (but not peptide) bonds, in linear amides"/>
    <property type="evidence" value="ECO:0007669"/>
    <property type="project" value="InterPro"/>
</dbReference>
<dbReference type="Gene3D" id="3.30.1490.130">
    <property type="entry name" value="D-aminoacylase. Domain 3"/>
    <property type="match status" value="1"/>
</dbReference>
<dbReference type="GO" id="GO:0016812">
    <property type="term" value="F:hydrolase activity, acting on carbon-nitrogen (but not peptide) bonds, in cyclic amides"/>
    <property type="evidence" value="ECO:0007669"/>
    <property type="project" value="TreeGrafter"/>
</dbReference>
<sequence length="530" mass="57210">MADLLIRGAKVVDGTGAPWYKGDLAVAGDTIVKMGRITDKEAYKRVIDADGLILSPGFIDMHSHSDLMQLADPLGSAKIRQGITTELLGQDGLGVAPMEEGVAANYRQYLTGLLGNPAIDWSWGSFADYLKALEGPGTATNLAVLVSHGPLRLLAVGMDERPATTEELNKIDQLATQAMEQGAFGFSTGLIYPPCVFGNDQELSLLARVTATAGGIFVVHVRNERDLLEESIQEIFDLGRQTGVAPHISHLKVMGKENWGQAGRILNLFEEARREGLEAAFDQYPYPAGSTMLSILIPAHAHAGGPEALLARLKNPQTRAVLSRQMAEGLPGWENIATAAGWDGILVTGVPEGANKKWEGQSLANIALKRGCSPQEVVFDLLLEERLEVSMVNFSMHPEDVAAIMQHPMGMLGTDGLLGGKPHPRAYGSTARILQKFVREEGILGLEQAVSRMTCRAAARLGLYDRGLLRPGLKADLVLFDPDAVEDRATFTDPCQFPGGFEYVFVNGLPALERGQETGVLSGRVLRKNR</sequence>
<reference evidence="2" key="1">
    <citation type="journal article" date="2023" name="J. Hazard. Mater.">
        <title>Anaerobic biodegradation of pyrene and benzo[a]pyrene by a new sulfate-reducing Desulforamulus aquiferis strain DSA.</title>
        <authorList>
            <person name="Zhang Z."/>
            <person name="Sun J."/>
            <person name="Gong X."/>
            <person name="Wang C."/>
            <person name="Wang H."/>
        </authorList>
    </citation>
    <scope>NUCLEOTIDE SEQUENCE</scope>
    <source>
        <strain evidence="2">DSA</strain>
    </source>
</reference>
<accession>A0AAW7ZKJ8</accession>
<protein>
    <submittedName>
        <fullName evidence="2">D-aminoacylase</fullName>
    </submittedName>
</protein>
<evidence type="ECO:0000313" key="3">
    <source>
        <dbReference type="Proteomes" id="UP001172911"/>
    </source>
</evidence>
<feature type="domain" description="Amidohydrolase 3" evidence="1">
    <location>
        <begin position="45"/>
        <end position="189"/>
    </location>
</feature>
<comment type="caution">
    <text evidence="2">The sequence shown here is derived from an EMBL/GenBank/DDBJ whole genome shotgun (WGS) entry which is preliminary data.</text>
</comment>
<dbReference type="SUPFAM" id="SSF51338">
    <property type="entry name" value="Composite domain of metallo-dependent hydrolases"/>
    <property type="match status" value="1"/>
</dbReference>
<dbReference type="Proteomes" id="UP001172911">
    <property type="component" value="Unassembled WGS sequence"/>
</dbReference>
<name>A0AAW7ZKJ8_9FIRM</name>
<evidence type="ECO:0000259" key="1">
    <source>
        <dbReference type="Pfam" id="PF07969"/>
    </source>
</evidence>
<dbReference type="RefSeq" id="WP_304545126.1">
    <property type="nucleotide sequence ID" value="NZ_JARPTC010000025.1"/>
</dbReference>
<dbReference type="SUPFAM" id="SSF51556">
    <property type="entry name" value="Metallo-dependent hydrolases"/>
    <property type="match status" value="1"/>
</dbReference>
<gene>
    <name evidence="2" type="ORF">P6N53_16575</name>
</gene>
<dbReference type="Gene3D" id="2.30.40.10">
    <property type="entry name" value="Urease, subunit C, domain 1"/>
    <property type="match status" value="1"/>
</dbReference>
<organism evidence="2 3">
    <name type="scientific">Desulforamulus aquiferis</name>
    <dbReference type="NCBI Taxonomy" id="1397668"/>
    <lineage>
        <taxon>Bacteria</taxon>
        <taxon>Bacillati</taxon>
        <taxon>Bacillota</taxon>
        <taxon>Clostridia</taxon>
        <taxon>Eubacteriales</taxon>
        <taxon>Peptococcaceae</taxon>
        <taxon>Desulforamulus</taxon>
    </lineage>
</organism>
<dbReference type="InterPro" id="IPR013108">
    <property type="entry name" value="Amidohydro_3"/>
</dbReference>
<proteinExistence type="predicted"/>
<dbReference type="InterPro" id="IPR050378">
    <property type="entry name" value="Metallo-dep_Hydrolases_sf"/>
</dbReference>
<keyword evidence="3" id="KW-1185">Reference proteome</keyword>
<evidence type="ECO:0000313" key="2">
    <source>
        <dbReference type="EMBL" id="MDO7788835.1"/>
    </source>
</evidence>
<dbReference type="InterPro" id="IPR032466">
    <property type="entry name" value="Metal_Hydrolase"/>
</dbReference>
<dbReference type="InterPro" id="IPR023100">
    <property type="entry name" value="D-aminoacylase_insert_dom_sf"/>
</dbReference>
<dbReference type="PANTHER" id="PTHR11647">
    <property type="entry name" value="HYDRANTOINASE/DIHYDROPYRIMIDINASE FAMILY MEMBER"/>
    <property type="match status" value="1"/>
</dbReference>